<accession>A0A6A5XEJ8</accession>
<dbReference type="RefSeq" id="XP_033379669.1">
    <property type="nucleotide sequence ID" value="XM_033522682.1"/>
</dbReference>
<dbReference type="Proteomes" id="UP000799778">
    <property type="component" value="Unassembled WGS sequence"/>
</dbReference>
<evidence type="ECO:0000313" key="2">
    <source>
        <dbReference type="EMBL" id="KAF2011330.1"/>
    </source>
</evidence>
<feature type="signal peptide" evidence="1">
    <location>
        <begin position="1"/>
        <end position="20"/>
    </location>
</feature>
<evidence type="ECO:0000256" key="1">
    <source>
        <dbReference type="SAM" id="SignalP"/>
    </source>
</evidence>
<reference evidence="2" key="1">
    <citation type="journal article" date="2020" name="Stud. Mycol.">
        <title>101 Dothideomycetes genomes: a test case for predicting lifestyles and emergence of pathogens.</title>
        <authorList>
            <person name="Haridas S."/>
            <person name="Albert R."/>
            <person name="Binder M."/>
            <person name="Bloem J."/>
            <person name="Labutti K."/>
            <person name="Salamov A."/>
            <person name="Andreopoulos B."/>
            <person name="Baker S."/>
            <person name="Barry K."/>
            <person name="Bills G."/>
            <person name="Bluhm B."/>
            <person name="Cannon C."/>
            <person name="Castanera R."/>
            <person name="Culley D."/>
            <person name="Daum C."/>
            <person name="Ezra D."/>
            <person name="Gonzalez J."/>
            <person name="Henrissat B."/>
            <person name="Kuo A."/>
            <person name="Liang C."/>
            <person name="Lipzen A."/>
            <person name="Lutzoni F."/>
            <person name="Magnuson J."/>
            <person name="Mondo S."/>
            <person name="Nolan M."/>
            <person name="Ohm R."/>
            <person name="Pangilinan J."/>
            <person name="Park H.-J."/>
            <person name="Ramirez L."/>
            <person name="Alfaro M."/>
            <person name="Sun H."/>
            <person name="Tritt A."/>
            <person name="Yoshinaga Y."/>
            <person name="Zwiers L.-H."/>
            <person name="Turgeon B."/>
            <person name="Goodwin S."/>
            <person name="Spatafora J."/>
            <person name="Crous P."/>
            <person name="Grigoriev I."/>
        </authorList>
    </citation>
    <scope>NUCLEOTIDE SEQUENCE</scope>
    <source>
        <strain evidence="2">CBS 175.79</strain>
    </source>
</reference>
<proteinExistence type="predicted"/>
<evidence type="ECO:0000313" key="3">
    <source>
        <dbReference type="Proteomes" id="UP000799778"/>
    </source>
</evidence>
<gene>
    <name evidence="2" type="ORF">BU24DRAFT_278750</name>
</gene>
<dbReference type="GeneID" id="54280079"/>
<evidence type="ECO:0008006" key="4">
    <source>
        <dbReference type="Google" id="ProtNLM"/>
    </source>
</evidence>
<organism evidence="2 3">
    <name type="scientific">Aaosphaeria arxii CBS 175.79</name>
    <dbReference type="NCBI Taxonomy" id="1450172"/>
    <lineage>
        <taxon>Eukaryota</taxon>
        <taxon>Fungi</taxon>
        <taxon>Dikarya</taxon>
        <taxon>Ascomycota</taxon>
        <taxon>Pezizomycotina</taxon>
        <taxon>Dothideomycetes</taxon>
        <taxon>Pleosporomycetidae</taxon>
        <taxon>Pleosporales</taxon>
        <taxon>Pleosporales incertae sedis</taxon>
        <taxon>Aaosphaeria</taxon>
    </lineage>
</organism>
<feature type="chain" id="PRO_5025371065" description="Secreted protein" evidence="1">
    <location>
        <begin position="21"/>
        <end position="95"/>
    </location>
</feature>
<name>A0A6A5XEJ8_9PLEO</name>
<sequence length="95" mass="10825">MHSASVWCFLFIVFSTSTRYDYLCVTNTLSIWRYWCAIFMRRHAMYALPVGGPSFLDFRGDKLGREGGRKGGDGGDESLRGGVERERTAHFIHSI</sequence>
<keyword evidence="3" id="KW-1185">Reference proteome</keyword>
<dbReference type="AlphaFoldDB" id="A0A6A5XEJ8"/>
<dbReference type="EMBL" id="ML978074">
    <property type="protein sequence ID" value="KAF2011330.1"/>
    <property type="molecule type" value="Genomic_DNA"/>
</dbReference>
<protein>
    <recommendedName>
        <fullName evidence="4">Secreted protein</fullName>
    </recommendedName>
</protein>
<keyword evidence="1" id="KW-0732">Signal</keyword>